<evidence type="ECO:0000313" key="2">
    <source>
        <dbReference type="EMBL" id="MYN09184.1"/>
    </source>
</evidence>
<comment type="caution">
    <text evidence="2">The sequence shown here is derived from an EMBL/GenBank/DDBJ whole genome shotgun (WGS) entry which is preliminary data.</text>
</comment>
<feature type="chain" id="PRO_5031356747" evidence="1">
    <location>
        <begin position="28"/>
        <end position="210"/>
    </location>
</feature>
<gene>
    <name evidence="2" type="ORF">GTP77_17820</name>
</gene>
<protein>
    <submittedName>
        <fullName evidence="2">Tetratricopeptide repeat protein</fullName>
    </submittedName>
</protein>
<dbReference type="RefSeq" id="WP_161073482.1">
    <property type="nucleotide sequence ID" value="NZ_WWCU01000020.1"/>
</dbReference>
<proteinExistence type="predicted"/>
<dbReference type="AlphaFoldDB" id="A0A7X4HDX9"/>
<evidence type="ECO:0000256" key="1">
    <source>
        <dbReference type="SAM" id="SignalP"/>
    </source>
</evidence>
<dbReference type="Pfam" id="PF13414">
    <property type="entry name" value="TPR_11"/>
    <property type="match status" value="1"/>
</dbReference>
<keyword evidence="1" id="KW-0732">Signal</keyword>
<dbReference type="Gene3D" id="1.25.40.10">
    <property type="entry name" value="Tetratricopeptide repeat domain"/>
    <property type="match status" value="1"/>
</dbReference>
<dbReference type="Proteomes" id="UP000450676">
    <property type="component" value="Unassembled WGS sequence"/>
</dbReference>
<evidence type="ECO:0000313" key="3">
    <source>
        <dbReference type="Proteomes" id="UP000450676"/>
    </source>
</evidence>
<dbReference type="SUPFAM" id="SSF48452">
    <property type="entry name" value="TPR-like"/>
    <property type="match status" value="1"/>
</dbReference>
<name>A0A7X4HDX9_9BURK</name>
<accession>A0A7X4HDX9</accession>
<organism evidence="2 3">
    <name type="scientific">Pseudoduganella aquatica</name>
    <dbReference type="NCBI Taxonomy" id="2660641"/>
    <lineage>
        <taxon>Bacteria</taxon>
        <taxon>Pseudomonadati</taxon>
        <taxon>Pseudomonadota</taxon>
        <taxon>Betaproteobacteria</taxon>
        <taxon>Burkholderiales</taxon>
        <taxon>Oxalobacteraceae</taxon>
        <taxon>Telluria group</taxon>
        <taxon>Pseudoduganella</taxon>
    </lineage>
</organism>
<dbReference type="EMBL" id="WWCU01000020">
    <property type="protein sequence ID" value="MYN09184.1"/>
    <property type="molecule type" value="Genomic_DNA"/>
</dbReference>
<dbReference type="InterPro" id="IPR011990">
    <property type="entry name" value="TPR-like_helical_dom_sf"/>
</dbReference>
<sequence length="210" mass="23231">MKPNTAILLASGLALLVLVTAAAPARADCPPYLKTVVGGDYNDAEDRQGLALIEPHHFTPDVENLRHGNKSYLGGDLSYTLEHYPNHHRALSSMAKLVLRDKNVKPTGAKFNIECYFQRALGYRPKDAKVHAIYAGFLLAQNQLDLAREHLATAVQLEPDNATSHYNLGLLYIKNKDYAAARESAQRAYALGFPLPGLRNKLQQAGQWQQ</sequence>
<reference evidence="2 3" key="1">
    <citation type="submission" date="2019-12" db="EMBL/GenBank/DDBJ databases">
        <title>Novel species isolated from a subtropical stream in China.</title>
        <authorList>
            <person name="Lu H."/>
        </authorList>
    </citation>
    <scope>NUCLEOTIDE SEQUENCE [LARGE SCALE GENOMIC DNA]</scope>
    <source>
        <strain evidence="2 3">FT127W</strain>
    </source>
</reference>
<keyword evidence="3" id="KW-1185">Reference proteome</keyword>
<feature type="signal peptide" evidence="1">
    <location>
        <begin position="1"/>
        <end position="27"/>
    </location>
</feature>